<evidence type="ECO:0000313" key="7">
    <source>
        <dbReference type="Proteomes" id="UP000032946"/>
    </source>
</evidence>
<sequence length="113" mass="12629">MHEVGIMEQTLAIALQKAKEQGANQIHRIKMTVGADSGVAVEALEFAFDVVVAGTIAAKAKFEIDYLPVRCYCHHCNQEFEPKTWFYECPQCGEPSLDIRQGRELELTSLEVS</sequence>
<feature type="binding site" evidence="5">
    <location>
        <position position="73"/>
    </location>
    <ligand>
        <name>Zn(2+)</name>
        <dbReference type="ChEBI" id="CHEBI:29105"/>
    </ligand>
</feature>
<evidence type="ECO:0000256" key="4">
    <source>
        <dbReference type="ARBA" id="ARBA00022833"/>
    </source>
</evidence>
<dbReference type="Proteomes" id="UP000032946">
    <property type="component" value="Chromosome"/>
</dbReference>
<name>A0A9P1KC90_9CYAN</name>
<keyword evidence="2 5" id="KW-0533">Nickel</keyword>
<dbReference type="HAMAP" id="MF_00213">
    <property type="entry name" value="HypA_HybF"/>
    <property type="match status" value="1"/>
</dbReference>
<proteinExistence type="inferred from homology"/>
<comment type="similarity">
    <text evidence="1 5">Belongs to the HypA/HybF family.</text>
</comment>
<evidence type="ECO:0000256" key="3">
    <source>
        <dbReference type="ARBA" id="ARBA00022723"/>
    </source>
</evidence>
<dbReference type="GO" id="GO:0051604">
    <property type="term" value="P:protein maturation"/>
    <property type="evidence" value="ECO:0007669"/>
    <property type="project" value="InterPro"/>
</dbReference>
<evidence type="ECO:0000313" key="6">
    <source>
        <dbReference type="EMBL" id="CDM93784.1"/>
    </source>
</evidence>
<comment type="function">
    <text evidence="5">Involved in the maturation of [NiFe] hydrogenases. Required for nickel insertion into the metal center of the hydrogenase.</text>
</comment>
<feature type="binding site" evidence="5">
    <location>
        <position position="76"/>
    </location>
    <ligand>
        <name>Zn(2+)</name>
        <dbReference type="ChEBI" id="CHEBI:29105"/>
    </ligand>
</feature>
<dbReference type="RefSeq" id="WP_006620961.1">
    <property type="nucleotide sequence ID" value="NZ_FO818640.1"/>
</dbReference>
<dbReference type="PANTHER" id="PTHR34535:SF3">
    <property type="entry name" value="HYDROGENASE MATURATION FACTOR HYPA"/>
    <property type="match status" value="1"/>
</dbReference>
<keyword evidence="4 5" id="KW-0862">Zinc</keyword>
<keyword evidence="7" id="KW-1185">Reference proteome</keyword>
<dbReference type="PANTHER" id="PTHR34535">
    <property type="entry name" value="HYDROGENASE MATURATION FACTOR HYPA"/>
    <property type="match status" value="1"/>
</dbReference>
<feature type="binding site" evidence="5">
    <location>
        <position position="2"/>
    </location>
    <ligand>
        <name>Ni(2+)</name>
        <dbReference type="ChEBI" id="CHEBI:49786"/>
    </ligand>
</feature>
<reference evidence="6 7" key="1">
    <citation type="submission" date="2014-02" db="EMBL/GenBank/DDBJ databases">
        <authorList>
            <person name="Genoscope - CEA"/>
        </authorList>
    </citation>
    <scope>NUCLEOTIDE SEQUENCE [LARGE SCALE GENOMIC DNA]</scope>
    <source>
        <strain evidence="6 7">PCC 8005</strain>
    </source>
</reference>
<dbReference type="Gene3D" id="3.30.2320.80">
    <property type="match status" value="1"/>
</dbReference>
<dbReference type="InterPro" id="IPR000688">
    <property type="entry name" value="HypA/HybF"/>
</dbReference>
<evidence type="ECO:0000256" key="2">
    <source>
        <dbReference type="ARBA" id="ARBA00022596"/>
    </source>
</evidence>
<dbReference type="NCBIfam" id="TIGR00100">
    <property type="entry name" value="hypA"/>
    <property type="match status" value="1"/>
</dbReference>
<dbReference type="PROSITE" id="PS01249">
    <property type="entry name" value="HYPA"/>
    <property type="match status" value="1"/>
</dbReference>
<feature type="binding site" evidence="5">
    <location>
        <position position="92"/>
    </location>
    <ligand>
        <name>Zn(2+)</name>
        <dbReference type="ChEBI" id="CHEBI:29105"/>
    </ligand>
</feature>
<gene>
    <name evidence="6" type="primary">hypA2</name>
    <name evidence="5" type="synonym">hypA</name>
    <name evidence="6" type="ORF">ARTHRO_11457</name>
</gene>
<dbReference type="GO" id="GO:0008270">
    <property type="term" value="F:zinc ion binding"/>
    <property type="evidence" value="ECO:0007669"/>
    <property type="project" value="UniProtKB-UniRule"/>
</dbReference>
<dbReference type="PIRSF" id="PIRSF004761">
    <property type="entry name" value="Hydrgn_mat_HypA"/>
    <property type="match status" value="1"/>
</dbReference>
<keyword evidence="3 5" id="KW-0479">Metal-binding</keyword>
<evidence type="ECO:0000256" key="5">
    <source>
        <dbReference type="HAMAP-Rule" id="MF_00213"/>
    </source>
</evidence>
<protein>
    <recommendedName>
        <fullName evidence="5">Hydrogenase maturation factor HypA</fullName>
    </recommendedName>
</protein>
<dbReference type="Pfam" id="PF01155">
    <property type="entry name" value="HypA"/>
    <property type="match status" value="1"/>
</dbReference>
<dbReference type="AlphaFoldDB" id="A0A9P1KC90"/>
<accession>A0A9P1KC90</accession>
<organism evidence="6 7">
    <name type="scientific">Limnospira indica PCC 8005</name>
    <dbReference type="NCBI Taxonomy" id="376219"/>
    <lineage>
        <taxon>Bacteria</taxon>
        <taxon>Bacillati</taxon>
        <taxon>Cyanobacteriota</taxon>
        <taxon>Cyanophyceae</taxon>
        <taxon>Oscillatoriophycideae</taxon>
        <taxon>Oscillatoriales</taxon>
        <taxon>Sirenicapillariaceae</taxon>
        <taxon>Limnospira</taxon>
    </lineage>
</organism>
<feature type="binding site" evidence="5">
    <location>
        <position position="89"/>
    </location>
    <ligand>
        <name>Zn(2+)</name>
        <dbReference type="ChEBI" id="CHEBI:29105"/>
    </ligand>
</feature>
<evidence type="ECO:0000256" key="1">
    <source>
        <dbReference type="ARBA" id="ARBA00010748"/>
    </source>
</evidence>
<dbReference type="EMBL" id="FO818640">
    <property type="protein sequence ID" value="CDM93784.1"/>
    <property type="molecule type" value="Genomic_DNA"/>
</dbReference>
<dbReference type="InterPro" id="IPR020538">
    <property type="entry name" value="Hydgase_Ni_incorp_HypA/HybF_CS"/>
</dbReference>
<dbReference type="GO" id="GO:0016151">
    <property type="term" value="F:nickel cation binding"/>
    <property type="evidence" value="ECO:0007669"/>
    <property type="project" value="UniProtKB-UniRule"/>
</dbReference>